<keyword evidence="2" id="KW-0238">DNA-binding</keyword>
<evidence type="ECO:0000256" key="1">
    <source>
        <dbReference type="ARBA" id="ARBA00023015"/>
    </source>
</evidence>
<accession>A0A1W2AV86</accession>
<feature type="domain" description="HTH gntR-type" evidence="4">
    <location>
        <begin position="28"/>
        <end position="96"/>
    </location>
</feature>
<dbReference type="InterPro" id="IPR036388">
    <property type="entry name" value="WH-like_DNA-bd_sf"/>
</dbReference>
<evidence type="ECO:0000259" key="4">
    <source>
        <dbReference type="PROSITE" id="PS50949"/>
    </source>
</evidence>
<dbReference type="AlphaFoldDB" id="A0A1W2AV86"/>
<evidence type="ECO:0000313" key="6">
    <source>
        <dbReference type="Proteomes" id="UP000192634"/>
    </source>
</evidence>
<proteinExistence type="predicted"/>
<dbReference type="Gene3D" id="3.40.1410.10">
    <property type="entry name" value="Chorismate lyase-like"/>
    <property type="match status" value="1"/>
</dbReference>
<name>A0A1W2AV86_9MICO</name>
<dbReference type="InterPro" id="IPR050679">
    <property type="entry name" value="Bact_HTH_transcr_reg"/>
</dbReference>
<reference evidence="5 6" key="1">
    <citation type="submission" date="2017-04" db="EMBL/GenBank/DDBJ databases">
        <authorList>
            <person name="Afonso C.L."/>
            <person name="Miller P.J."/>
            <person name="Scott M.A."/>
            <person name="Spackman E."/>
            <person name="Goraichik I."/>
            <person name="Dimitrov K.M."/>
            <person name="Suarez D.L."/>
            <person name="Swayne D.E."/>
        </authorList>
    </citation>
    <scope>NUCLEOTIDE SEQUENCE [LARGE SCALE GENOMIC DNA]</scope>
    <source>
        <strain evidence="5 6">CGMCC 1.12511</strain>
    </source>
</reference>
<dbReference type="InterPro" id="IPR011663">
    <property type="entry name" value="UTRA"/>
</dbReference>
<dbReference type="InterPro" id="IPR036390">
    <property type="entry name" value="WH_DNA-bd_sf"/>
</dbReference>
<dbReference type="Proteomes" id="UP000192634">
    <property type="component" value="Unassembled WGS sequence"/>
</dbReference>
<dbReference type="Gene3D" id="1.10.10.10">
    <property type="entry name" value="Winged helix-like DNA-binding domain superfamily/Winged helix DNA-binding domain"/>
    <property type="match status" value="1"/>
</dbReference>
<organism evidence="5 6">
    <name type="scientific">Janibacter indicus</name>
    <dbReference type="NCBI Taxonomy" id="857417"/>
    <lineage>
        <taxon>Bacteria</taxon>
        <taxon>Bacillati</taxon>
        <taxon>Actinomycetota</taxon>
        <taxon>Actinomycetes</taxon>
        <taxon>Micrococcales</taxon>
        <taxon>Intrasporangiaceae</taxon>
        <taxon>Janibacter</taxon>
    </lineage>
</organism>
<dbReference type="CDD" id="cd07377">
    <property type="entry name" value="WHTH_GntR"/>
    <property type="match status" value="1"/>
</dbReference>
<dbReference type="SUPFAM" id="SSF64288">
    <property type="entry name" value="Chorismate lyase-like"/>
    <property type="match status" value="1"/>
</dbReference>
<dbReference type="PANTHER" id="PTHR44846">
    <property type="entry name" value="MANNOSYL-D-GLYCERATE TRANSPORT/METABOLISM SYSTEM REPRESSOR MNGR-RELATED"/>
    <property type="match status" value="1"/>
</dbReference>
<dbReference type="SMART" id="SM00345">
    <property type="entry name" value="HTH_GNTR"/>
    <property type="match status" value="1"/>
</dbReference>
<keyword evidence="1" id="KW-0805">Transcription regulation</keyword>
<evidence type="ECO:0000256" key="2">
    <source>
        <dbReference type="ARBA" id="ARBA00023125"/>
    </source>
</evidence>
<sequence length="258" mass="28448">MAVMHPAAYAPTMSAMQLEVVIDRESPVPLYHQLAEQLTAAIDDGRLEPGDPFENEVALAGRLSLSRPTVRRAIQEMVDQGLLVRRRGLGTTVANRKVHRKARLSSLFDDLEAEGREPRTSVIEMEMRTDERAAAALDLAADTEMLSVVRVRSAGDQPLAIMHNWLPPAHAEITLESLEAQGLYALLRKRGVKPVVARQSIGARMPTAAERRALGLRSGQPVLTMTRMAFDASGAAIEFGDHAYRAEDYTIDLMLDER</sequence>
<evidence type="ECO:0000313" key="5">
    <source>
        <dbReference type="EMBL" id="SMC64629.1"/>
    </source>
</evidence>
<dbReference type="PROSITE" id="PS50949">
    <property type="entry name" value="HTH_GNTR"/>
    <property type="match status" value="1"/>
</dbReference>
<dbReference type="GO" id="GO:0045892">
    <property type="term" value="P:negative regulation of DNA-templated transcription"/>
    <property type="evidence" value="ECO:0007669"/>
    <property type="project" value="TreeGrafter"/>
</dbReference>
<evidence type="ECO:0000256" key="3">
    <source>
        <dbReference type="ARBA" id="ARBA00023163"/>
    </source>
</evidence>
<dbReference type="SUPFAM" id="SSF46785">
    <property type="entry name" value="Winged helix' DNA-binding domain"/>
    <property type="match status" value="1"/>
</dbReference>
<keyword evidence="3" id="KW-0804">Transcription</keyword>
<dbReference type="PANTHER" id="PTHR44846:SF17">
    <property type="entry name" value="GNTR-FAMILY TRANSCRIPTIONAL REGULATOR"/>
    <property type="match status" value="1"/>
</dbReference>
<dbReference type="GO" id="GO:0003677">
    <property type="term" value="F:DNA binding"/>
    <property type="evidence" value="ECO:0007669"/>
    <property type="project" value="UniProtKB-KW"/>
</dbReference>
<dbReference type="Pfam" id="PF07702">
    <property type="entry name" value="UTRA"/>
    <property type="match status" value="1"/>
</dbReference>
<dbReference type="InterPro" id="IPR028978">
    <property type="entry name" value="Chorismate_lyase_/UTRA_dom_sf"/>
</dbReference>
<dbReference type="SMART" id="SM00866">
    <property type="entry name" value="UTRA"/>
    <property type="match status" value="1"/>
</dbReference>
<gene>
    <name evidence="5" type="ORF">SAMN06296429_106228</name>
</gene>
<dbReference type="InterPro" id="IPR000524">
    <property type="entry name" value="Tscrpt_reg_HTH_GntR"/>
</dbReference>
<dbReference type="Pfam" id="PF00392">
    <property type="entry name" value="GntR"/>
    <property type="match status" value="1"/>
</dbReference>
<protein>
    <submittedName>
        <fullName evidence="5">Transcriptional regulator, GntR family</fullName>
    </submittedName>
</protein>
<dbReference type="GO" id="GO:0003700">
    <property type="term" value="F:DNA-binding transcription factor activity"/>
    <property type="evidence" value="ECO:0007669"/>
    <property type="project" value="InterPro"/>
</dbReference>
<dbReference type="EMBL" id="FWXN01000006">
    <property type="protein sequence ID" value="SMC64629.1"/>
    <property type="molecule type" value="Genomic_DNA"/>
</dbReference>